<evidence type="ECO:0008006" key="3">
    <source>
        <dbReference type="Google" id="ProtNLM"/>
    </source>
</evidence>
<protein>
    <recommendedName>
        <fullName evidence="3">Alcohol dehydrogenase-like C-terminal domain-containing protein</fullName>
    </recommendedName>
</protein>
<proteinExistence type="predicted"/>
<evidence type="ECO:0000313" key="1">
    <source>
        <dbReference type="EMBL" id="PWQ96142.1"/>
    </source>
</evidence>
<name>A0A317CIK3_9GAMM</name>
<evidence type="ECO:0000313" key="2">
    <source>
        <dbReference type="Proteomes" id="UP000245539"/>
    </source>
</evidence>
<keyword evidence="2" id="KW-1185">Reference proteome</keyword>
<dbReference type="RefSeq" id="WP_109838162.1">
    <property type="nucleotide sequence ID" value="NZ_QGKM01000038.1"/>
</dbReference>
<dbReference type="Pfam" id="PF13602">
    <property type="entry name" value="ADH_zinc_N_2"/>
    <property type="match status" value="1"/>
</dbReference>
<comment type="caution">
    <text evidence="1">The sequence shown here is derived from an EMBL/GenBank/DDBJ whole genome shotgun (WGS) entry which is preliminary data.</text>
</comment>
<gene>
    <name evidence="1" type="ORF">DKW60_13380</name>
</gene>
<dbReference type="AlphaFoldDB" id="A0A317CIK3"/>
<reference evidence="1 2" key="1">
    <citation type="submission" date="2018-05" db="EMBL/GenBank/DDBJ databases">
        <title>Leucothrix arctica sp. nov., isolated from Arctic seawater.</title>
        <authorList>
            <person name="Choi A."/>
            <person name="Baek K."/>
        </authorList>
    </citation>
    <scope>NUCLEOTIDE SEQUENCE [LARGE SCALE GENOMIC DNA]</scope>
    <source>
        <strain evidence="1 2">JCM 18388</strain>
    </source>
</reference>
<organism evidence="1 2">
    <name type="scientific">Leucothrix pacifica</name>
    <dbReference type="NCBI Taxonomy" id="1247513"/>
    <lineage>
        <taxon>Bacteria</taxon>
        <taxon>Pseudomonadati</taxon>
        <taxon>Pseudomonadota</taxon>
        <taxon>Gammaproteobacteria</taxon>
        <taxon>Thiotrichales</taxon>
        <taxon>Thiotrichaceae</taxon>
        <taxon>Leucothrix</taxon>
    </lineage>
</organism>
<accession>A0A317CIK3</accession>
<dbReference type="OrthoDB" id="9788224at2"/>
<dbReference type="Gene3D" id="3.90.180.10">
    <property type="entry name" value="Medium-chain alcohol dehydrogenases, catalytic domain"/>
    <property type="match status" value="1"/>
</dbReference>
<sequence>MPNFLGWFQAIALGDKWPVLLDLLKRGKIRSLVAKTYPLSAIAEAQTEFLAKKFTGKLVLIPPVPETFS</sequence>
<dbReference type="EMBL" id="QGKM01000038">
    <property type="protein sequence ID" value="PWQ96142.1"/>
    <property type="molecule type" value="Genomic_DNA"/>
</dbReference>
<dbReference type="Proteomes" id="UP000245539">
    <property type="component" value="Unassembled WGS sequence"/>
</dbReference>